<feature type="signal peptide" evidence="3">
    <location>
        <begin position="1"/>
        <end position="27"/>
    </location>
</feature>
<dbReference type="PANTHER" id="PTHR45642">
    <property type="entry name" value="GDSL ESTERASE/LIPASE EXL3"/>
    <property type="match status" value="1"/>
</dbReference>
<accession>A0A1U7XB66</accession>
<dbReference type="Gene3D" id="3.40.50.1110">
    <property type="entry name" value="SGNH hydrolase"/>
    <property type="match status" value="1"/>
</dbReference>
<protein>
    <submittedName>
        <fullName evidence="5">Uncharacterized protein LOC104232621</fullName>
    </submittedName>
</protein>
<dbReference type="GO" id="GO:0016788">
    <property type="term" value="F:hydrolase activity, acting on ester bonds"/>
    <property type="evidence" value="ECO:0007669"/>
    <property type="project" value="InterPro"/>
</dbReference>
<dbReference type="AlphaFoldDB" id="A0A1U7XB66"/>
<keyword evidence="3" id="KW-0732">Signal</keyword>
<evidence type="ECO:0000256" key="3">
    <source>
        <dbReference type="SAM" id="SignalP"/>
    </source>
</evidence>
<dbReference type="RefSeq" id="XP_009784174.1">
    <property type="nucleotide sequence ID" value="XM_009785872.1"/>
</dbReference>
<comment type="similarity">
    <text evidence="1">Belongs to the 'GDSL' lipolytic enzyme family.</text>
</comment>
<feature type="region of interest" description="Disordered" evidence="2">
    <location>
        <begin position="423"/>
        <end position="487"/>
    </location>
</feature>
<feature type="chain" id="PRO_5010585415" evidence="3">
    <location>
        <begin position="28"/>
        <end position="810"/>
    </location>
</feature>
<dbReference type="InterPro" id="IPR001087">
    <property type="entry name" value="GDSL"/>
</dbReference>
<dbReference type="CDD" id="cd01837">
    <property type="entry name" value="SGNH_plant_lipase_like"/>
    <property type="match status" value="1"/>
</dbReference>
<evidence type="ECO:0000313" key="5">
    <source>
        <dbReference type="RefSeq" id="XP_009784174.1"/>
    </source>
</evidence>
<dbReference type="PANTHER" id="PTHR45642:SF142">
    <property type="entry name" value="GDSL ESTERASE_LIPASE"/>
    <property type="match status" value="1"/>
</dbReference>
<dbReference type="InterPro" id="IPR035669">
    <property type="entry name" value="SGNH_plant_lipase-like"/>
</dbReference>
<keyword evidence="4" id="KW-1185">Reference proteome</keyword>
<dbReference type="Proteomes" id="UP000189701">
    <property type="component" value="Unplaced"/>
</dbReference>
<reference evidence="5" key="2">
    <citation type="submission" date="2025-08" db="UniProtKB">
        <authorList>
            <consortium name="RefSeq"/>
        </authorList>
    </citation>
    <scope>IDENTIFICATION</scope>
    <source>
        <tissue evidence="5">Leaf</tissue>
    </source>
</reference>
<dbReference type="eggNOG" id="ENOG502SMC0">
    <property type="taxonomic scope" value="Eukaryota"/>
</dbReference>
<dbReference type="InterPro" id="IPR050592">
    <property type="entry name" value="GDSL_lipolytic_enzyme"/>
</dbReference>
<gene>
    <name evidence="5" type="primary">LOC104232621</name>
</gene>
<name>A0A1U7XB66_NICSY</name>
<reference evidence="4" key="1">
    <citation type="journal article" date="2013" name="Genome Biol.">
        <title>Reference genomes and transcriptomes of Nicotiana sylvestris and Nicotiana tomentosiformis.</title>
        <authorList>
            <person name="Sierro N."/>
            <person name="Battey J.N."/>
            <person name="Ouadi S."/>
            <person name="Bovet L."/>
            <person name="Goepfert S."/>
            <person name="Bakaher N."/>
            <person name="Peitsch M.C."/>
            <person name="Ivanov N.V."/>
        </authorList>
    </citation>
    <scope>NUCLEOTIDE SEQUENCE [LARGE SCALE GENOMIC DNA]</scope>
</reference>
<proteinExistence type="inferred from homology"/>
<dbReference type="Pfam" id="PF00657">
    <property type="entry name" value="Lipase_GDSL"/>
    <property type="match status" value="1"/>
</dbReference>
<evidence type="ECO:0000313" key="4">
    <source>
        <dbReference type="Proteomes" id="UP000189701"/>
    </source>
</evidence>
<evidence type="ECO:0000256" key="1">
    <source>
        <dbReference type="ARBA" id="ARBA00008668"/>
    </source>
</evidence>
<sequence length="810" mass="90065">MPSPCKFLQHVILFLAILLIIISEVRAQARTFTHDNNKLQFNNSVSAVLVFGDSTVDSGNNNYINTLSKCKFAPYGRDFVNHKPTGRFTNGRLQGRIHPSGWGVSYVGIKDFVPPYLDPSLSLEELMTGVSFASGSSGFDPLTAQLSGVIPLQKQLEYFREYKRRLENAIGKEKTKLLISKATFIISAGTNDFVVNYYNTPYRRQTYKISAYQQFLLQLLQQFVQGLMNEGARTIAVARVPPFGCLPVVITINSGSALQPRQCVESYSAVAREYNSLLQHLLKTMQIHNTKLFYLDIYNPLDDMIRNPAKYGLTEVTKGCCGSGPVELSILCNPKSIVCNDPSQHIFWNSMAETSKSVPQQTAPSTSNPAADVEVSVPEVVPEPPLKSFVPGGCSIEVEKASSEQDQGKRPLNILGELIKLVHQASKPPSSSIDEDRDRGLPKTTELLPLDEDDASPSLVDPTASGQPGATSKEEKKKKRKSFGSSDVEVKNKRVDVRDYHKDDDLEFIVHGSTINEGEQAKTREGGQEVDSALAREQDGESKATTSQEVAPAIKEVVSVIDIAETLSHTVSMFEEAQASKKKSNKMISCPNYALNMFFDDMDMSAFEDSSGLGHLARTVILTILAGARALSAPVGVASYLHCLVTEEDQAKMNEVGTLSLFNEAQQALNRVSVLHHESLFWSHLKISQLEFELKEQVRKKDMYMALSEQQDKALKDHPILRAKLEKKQREASFVKREHAKLVEKVKIFEAKNEKLLVMTNDATSQVQEKIDLIDQLRVKMDDVKTTTEAMKRKMYILASNKKATKEELA</sequence>
<organism evidence="4 5">
    <name type="scientific">Nicotiana sylvestris</name>
    <name type="common">Wood tobacco</name>
    <name type="synonym">South American tobacco</name>
    <dbReference type="NCBI Taxonomy" id="4096"/>
    <lineage>
        <taxon>Eukaryota</taxon>
        <taxon>Viridiplantae</taxon>
        <taxon>Streptophyta</taxon>
        <taxon>Embryophyta</taxon>
        <taxon>Tracheophyta</taxon>
        <taxon>Spermatophyta</taxon>
        <taxon>Magnoliopsida</taxon>
        <taxon>eudicotyledons</taxon>
        <taxon>Gunneridae</taxon>
        <taxon>Pentapetalae</taxon>
        <taxon>asterids</taxon>
        <taxon>lamiids</taxon>
        <taxon>Solanales</taxon>
        <taxon>Solanaceae</taxon>
        <taxon>Nicotianoideae</taxon>
        <taxon>Nicotianeae</taxon>
        <taxon>Nicotiana</taxon>
    </lineage>
</organism>
<evidence type="ECO:0000256" key="2">
    <source>
        <dbReference type="SAM" id="MobiDB-lite"/>
    </source>
</evidence>
<dbReference type="InterPro" id="IPR036514">
    <property type="entry name" value="SGNH_hydro_sf"/>
</dbReference>